<organism evidence="3 4">
    <name type="scientific">Cesiribacter andamanensis AMV16</name>
    <dbReference type="NCBI Taxonomy" id="1279009"/>
    <lineage>
        <taxon>Bacteria</taxon>
        <taxon>Pseudomonadati</taxon>
        <taxon>Bacteroidota</taxon>
        <taxon>Cytophagia</taxon>
        <taxon>Cytophagales</taxon>
        <taxon>Cesiribacteraceae</taxon>
        <taxon>Cesiribacter</taxon>
    </lineage>
</organism>
<dbReference type="PATRIC" id="fig|1279009.4.peg.1225"/>
<keyword evidence="1" id="KW-0812">Transmembrane</keyword>
<name>M7NPG7_9BACT</name>
<proteinExistence type="predicted"/>
<feature type="domain" description="Signal transduction histidine kinase internal region" evidence="2">
    <location>
        <begin position="159"/>
        <end position="233"/>
    </location>
</feature>
<gene>
    <name evidence="3" type="primary">yehU_1</name>
    <name evidence="3" type="ORF">ADICEAN_01212</name>
</gene>
<dbReference type="Proteomes" id="UP000011910">
    <property type="component" value="Unassembled WGS sequence"/>
</dbReference>
<feature type="transmembrane region" description="Helical" evidence="1">
    <location>
        <begin position="76"/>
        <end position="97"/>
    </location>
</feature>
<sequence length="347" mass="39362">MSPNAVNTSSWRGQALGIFLLSLGFTVLNNLDGSHQISSLLTSFFFTLVVCAAMWLGNGWITDQISNHISWVEKPVLRFTLGVGAMVVYTTLIYMLIFETIEWYIGREFSSRTYWQSMIITMVITTLISLLMHARSFLLNWRQAAIDRERLEKAHVASQYQSLRNQVNPHFLFNSFNVLTELVHQDADLAERFVRQLSKVYRYVLEKRDAEVVPLQEELTFLKSFLFLQEIRQPGTLLVAWPQGVSDELGVPPLALQLLAENTIKHNVLDANHPLTLRLRIQEGMLVVENQLRPLQQPAAGTGVGLSNLSQRYGYLSTIPVQVQKTADSFIVKLPLLKIPVYESALG</sequence>
<feature type="transmembrane region" description="Helical" evidence="1">
    <location>
        <begin position="37"/>
        <end position="56"/>
    </location>
</feature>
<dbReference type="PANTHER" id="PTHR34220:SF7">
    <property type="entry name" value="SENSOR HISTIDINE KINASE YPDA"/>
    <property type="match status" value="1"/>
</dbReference>
<dbReference type="GO" id="GO:0016020">
    <property type="term" value="C:membrane"/>
    <property type="evidence" value="ECO:0007669"/>
    <property type="project" value="InterPro"/>
</dbReference>
<dbReference type="PANTHER" id="PTHR34220">
    <property type="entry name" value="SENSOR HISTIDINE KINASE YPDA"/>
    <property type="match status" value="1"/>
</dbReference>
<evidence type="ECO:0000259" key="2">
    <source>
        <dbReference type="Pfam" id="PF06580"/>
    </source>
</evidence>
<accession>M7NPG7</accession>
<dbReference type="RefSeq" id="WP_009194612.1">
    <property type="nucleotide sequence ID" value="NZ_AODQ01000021.1"/>
</dbReference>
<evidence type="ECO:0000313" key="3">
    <source>
        <dbReference type="EMBL" id="EMR03615.1"/>
    </source>
</evidence>
<dbReference type="EC" id="2.7.13.3" evidence="3"/>
<keyword evidence="1" id="KW-1133">Transmembrane helix</keyword>
<reference evidence="3 4" key="1">
    <citation type="journal article" date="2013" name="Genome Announc.">
        <title>Draft Genome Sequence of Cesiribacter andamanensis Strain AMV16T, Isolated from a Soil Sample from a Mud Volcano in the Andaman Islands, India.</title>
        <authorList>
            <person name="Shivaji S."/>
            <person name="Ara S."/>
            <person name="Begum Z."/>
            <person name="Srinivas T.N."/>
            <person name="Singh A."/>
            <person name="Kumar Pinnaka A."/>
        </authorList>
    </citation>
    <scope>NUCLEOTIDE SEQUENCE [LARGE SCALE GENOMIC DNA]</scope>
    <source>
        <strain evidence="3 4">AMV16</strain>
    </source>
</reference>
<dbReference type="eggNOG" id="COG2972">
    <property type="taxonomic scope" value="Bacteria"/>
</dbReference>
<dbReference type="InterPro" id="IPR010559">
    <property type="entry name" value="Sig_transdc_His_kin_internal"/>
</dbReference>
<dbReference type="Pfam" id="PF06580">
    <property type="entry name" value="His_kinase"/>
    <property type="match status" value="1"/>
</dbReference>
<dbReference type="AlphaFoldDB" id="M7NPG7"/>
<keyword evidence="3" id="KW-0418">Kinase</keyword>
<feature type="transmembrane region" description="Helical" evidence="1">
    <location>
        <begin position="117"/>
        <end position="138"/>
    </location>
</feature>
<protein>
    <submittedName>
        <fullName evidence="3">Putative sensor-like histidine kinase YehU</fullName>
        <ecNumber evidence="3">2.7.13.3</ecNumber>
    </submittedName>
</protein>
<keyword evidence="1" id="KW-0472">Membrane</keyword>
<dbReference type="InterPro" id="IPR050640">
    <property type="entry name" value="Bact_2-comp_sensor_kinase"/>
</dbReference>
<dbReference type="STRING" id="1279009.ADICEAN_01212"/>
<evidence type="ECO:0000256" key="1">
    <source>
        <dbReference type="SAM" id="Phobius"/>
    </source>
</evidence>
<feature type="transmembrane region" description="Helical" evidence="1">
    <location>
        <begin position="12"/>
        <end position="31"/>
    </location>
</feature>
<comment type="caution">
    <text evidence="3">The sequence shown here is derived from an EMBL/GenBank/DDBJ whole genome shotgun (WGS) entry which is preliminary data.</text>
</comment>
<dbReference type="EMBL" id="AODQ01000021">
    <property type="protein sequence ID" value="EMR03615.1"/>
    <property type="molecule type" value="Genomic_DNA"/>
</dbReference>
<dbReference type="OrthoDB" id="927174at2"/>
<evidence type="ECO:0000313" key="4">
    <source>
        <dbReference type="Proteomes" id="UP000011910"/>
    </source>
</evidence>
<keyword evidence="4" id="KW-1185">Reference proteome</keyword>
<dbReference type="GO" id="GO:0000155">
    <property type="term" value="F:phosphorelay sensor kinase activity"/>
    <property type="evidence" value="ECO:0007669"/>
    <property type="project" value="InterPro"/>
</dbReference>
<keyword evidence="3" id="KW-0808">Transferase</keyword>